<keyword evidence="3" id="KW-1185">Reference proteome</keyword>
<comment type="caution">
    <text evidence="2">The sequence shown here is derived from an EMBL/GenBank/DDBJ whole genome shotgun (WGS) entry which is preliminary data.</text>
</comment>
<evidence type="ECO:0000256" key="1">
    <source>
        <dbReference type="SAM" id="MobiDB-lite"/>
    </source>
</evidence>
<organism evidence="2 3">
    <name type="scientific">Desulfosporosinus acididurans</name>
    <dbReference type="NCBI Taxonomy" id="476652"/>
    <lineage>
        <taxon>Bacteria</taxon>
        <taxon>Bacillati</taxon>
        <taxon>Bacillota</taxon>
        <taxon>Clostridia</taxon>
        <taxon>Eubacteriales</taxon>
        <taxon>Desulfitobacteriaceae</taxon>
        <taxon>Desulfosporosinus</taxon>
    </lineage>
</organism>
<dbReference type="Proteomes" id="UP000036356">
    <property type="component" value="Unassembled WGS sequence"/>
</dbReference>
<dbReference type="PROSITE" id="PS51257">
    <property type="entry name" value="PROKAR_LIPOPROTEIN"/>
    <property type="match status" value="1"/>
</dbReference>
<sequence length="167" mass="17802">MKMNKRKLKTIISIAAGITIITLTTTGCNSKMLSSTQKQAPDNAQATLSTMTPTTEQSSTTTSKGSKLAKTSSKSTANKSETSTELTNELKTYLKTNYGIGSHEKSWYKYISRIAVNGKSVTINTSLHTDKKVATAIANAVLGWPKFSGIVTIEGSNGSTLAKESKS</sequence>
<reference evidence="2 3" key="1">
    <citation type="submission" date="2015-06" db="EMBL/GenBank/DDBJ databases">
        <title>Draft genome of the moderately acidophilic sulfate reducer Candidatus Desulfosporosinus acididurans strain M1.</title>
        <authorList>
            <person name="Poehlein A."/>
            <person name="Petzsch P."/>
            <person name="Johnson B.D."/>
            <person name="Schloemann M."/>
            <person name="Daniel R."/>
            <person name="Muehling M."/>
        </authorList>
    </citation>
    <scope>NUCLEOTIDE SEQUENCE [LARGE SCALE GENOMIC DNA]</scope>
    <source>
        <strain evidence="2 3">M1</strain>
    </source>
</reference>
<evidence type="ECO:0000313" key="3">
    <source>
        <dbReference type="Proteomes" id="UP000036356"/>
    </source>
</evidence>
<proteinExistence type="predicted"/>
<feature type="region of interest" description="Disordered" evidence="1">
    <location>
        <begin position="33"/>
        <end position="86"/>
    </location>
</feature>
<dbReference type="PATRIC" id="fig|476652.3.peg.2575"/>
<dbReference type="RefSeq" id="WP_047810284.1">
    <property type="nucleotide sequence ID" value="NZ_LDZY01000007.1"/>
</dbReference>
<protein>
    <submittedName>
        <fullName evidence="2">Uncharacterized protein</fullName>
    </submittedName>
</protein>
<evidence type="ECO:0000313" key="2">
    <source>
        <dbReference type="EMBL" id="KLU65835.1"/>
    </source>
</evidence>
<feature type="compositionally biased region" description="Low complexity" evidence="1">
    <location>
        <begin position="49"/>
        <end position="84"/>
    </location>
</feature>
<accession>A0A0J1FQQ1</accession>
<name>A0A0J1FQQ1_9FIRM</name>
<dbReference type="EMBL" id="LDZY01000007">
    <property type="protein sequence ID" value="KLU65835.1"/>
    <property type="molecule type" value="Genomic_DNA"/>
</dbReference>
<feature type="compositionally biased region" description="Polar residues" evidence="1">
    <location>
        <begin position="33"/>
        <end position="48"/>
    </location>
</feature>
<gene>
    <name evidence="2" type="ORF">DEAC_c24650</name>
</gene>
<dbReference type="AlphaFoldDB" id="A0A0J1FQQ1"/>